<evidence type="ECO:0000313" key="3">
    <source>
        <dbReference type="Proteomes" id="UP000470082"/>
    </source>
</evidence>
<dbReference type="Gene3D" id="3.30.420.40">
    <property type="match status" value="2"/>
</dbReference>
<proteinExistence type="predicted"/>
<evidence type="ECO:0000313" key="2">
    <source>
        <dbReference type="EMBL" id="MSS01308.1"/>
    </source>
</evidence>
<sequence>MSKKKVYASLEIADQEVRLVVLEVFDGRYNVLRTEKAACTGIKNQKVVDEANVVMTIREVVTNAQAALGYRIERVLLAIPSLNVQRNNQRVHIQIEDGTKTIRLFHIQQGYNKAIQRKASDDVEFVNLNRILYTVNDVETKKLPLQQSCEEFYMNVDLLYADKETIYAYAKCVEQANLEILDLCLDTYAIAQQTACLEMSYDRMMIQLDLEAQHCTLSVFSKGRLMNTASLEKGYSWFTSDLQEKYHLSDDICYRLLQNLFITDESKAKDIIIYIGQNEIDRVEITEKELVESCMPKIRQWIAQINETCAPIVKQSKSRYILTGQGSNIVVFKDLTDLFNAEAMVYQETCMGARDGSYVCGLGMAYAWQEVNKIRGIDKTSPNNNELEASIDAINQQSKKGDGGFTRKLKNVILTERK</sequence>
<comment type="caution">
    <text evidence="2">The sequence shown here is derived from an EMBL/GenBank/DDBJ whole genome shotgun (WGS) entry which is preliminary data.</text>
</comment>
<dbReference type="SMART" id="SM00842">
    <property type="entry name" value="FtsA"/>
    <property type="match status" value="1"/>
</dbReference>
<dbReference type="RefSeq" id="WP_154459786.1">
    <property type="nucleotide sequence ID" value="NZ_JAQYTQ010000039.1"/>
</dbReference>
<gene>
    <name evidence="2" type="ORF">FYJ50_04185</name>
</gene>
<name>A0A7X2T3S5_9FIRM</name>
<dbReference type="Gene3D" id="3.30.1490.300">
    <property type="match status" value="1"/>
</dbReference>
<organism evidence="2 3">
    <name type="scientific">Floccifex porci</name>
    <dbReference type="NCBI Taxonomy" id="2606629"/>
    <lineage>
        <taxon>Bacteria</taxon>
        <taxon>Bacillati</taxon>
        <taxon>Bacillota</taxon>
        <taxon>Erysipelotrichia</taxon>
        <taxon>Erysipelotrichales</taxon>
        <taxon>Erysipelotrichaceae</taxon>
        <taxon>Floccifex</taxon>
    </lineage>
</organism>
<dbReference type="InterPro" id="IPR050696">
    <property type="entry name" value="FtsA/MreB"/>
</dbReference>
<feature type="domain" description="SHS2" evidence="1">
    <location>
        <begin position="7"/>
        <end position="194"/>
    </location>
</feature>
<dbReference type="Proteomes" id="UP000470082">
    <property type="component" value="Unassembled WGS sequence"/>
</dbReference>
<dbReference type="SUPFAM" id="SSF53067">
    <property type="entry name" value="Actin-like ATPase domain"/>
    <property type="match status" value="1"/>
</dbReference>
<dbReference type="InterPro" id="IPR003494">
    <property type="entry name" value="SHS2_FtsA"/>
</dbReference>
<dbReference type="PANTHER" id="PTHR32432">
    <property type="entry name" value="CELL DIVISION PROTEIN FTSA-RELATED"/>
    <property type="match status" value="1"/>
</dbReference>
<keyword evidence="3" id="KW-1185">Reference proteome</keyword>
<dbReference type="EMBL" id="VUMM01000005">
    <property type="protein sequence ID" value="MSS01308.1"/>
    <property type="molecule type" value="Genomic_DNA"/>
</dbReference>
<dbReference type="AlphaFoldDB" id="A0A7X2T3S5"/>
<dbReference type="GO" id="GO:0051301">
    <property type="term" value="P:cell division"/>
    <property type="evidence" value="ECO:0007669"/>
    <property type="project" value="InterPro"/>
</dbReference>
<dbReference type="InterPro" id="IPR043129">
    <property type="entry name" value="ATPase_NBD"/>
</dbReference>
<reference evidence="2 3" key="1">
    <citation type="submission" date="2019-08" db="EMBL/GenBank/DDBJ databases">
        <title>In-depth cultivation of the pig gut microbiome towards novel bacterial diversity and tailored functional studies.</title>
        <authorList>
            <person name="Wylensek D."/>
            <person name="Hitch T.C.A."/>
            <person name="Clavel T."/>
        </authorList>
    </citation>
    <scope>NUCLEOTIDE SEQUENCE [LARGE SCALE GENOMIC DNA]</scope>
    <source>
        <strain evidence="2 3">LKV-178-WT-2G</strain>
    </source>
</reference>
<evidence type="ECO:0000259" key="1">
    <source>
        <dbReference type="SMART" id="SM00842"/>
    </source>
</evidence>
<accession>A0A7X2T3S5</accession>
<protein>
    <recommendedName>
        <fullName evidence="1">SHS2 domain-containing protein</fullName>
    </recommendedName>
</protein>